<proteinExistence type="predicted"/>
<reference evidence="3" key="1">
    <citation type="submission" date="2023-06" db="EMBL/GenBank/DDBJ databases">
        <authorList>
            <person name="Kurt Z."/>
        </authorList>
    </citation>
    <scope>NUCLEOTIDE SEQUENCE</scope>
</reference>
<keyword evidence="5" id="KW-1185">Reference proteome</keyword>
<organism evidence="3">
    <name type="scientific">Hexamita inflata</name>
    <dbReference type="NCBI Taxonomy" id="28002"/>
    <lineage>
        <taxon>Eukaryota</taxon>
        <taxon>Metamonada</taxon>
        <taxon>Diplomonadida</taxon>
        <taxon>Hexamitidae</taxon>
        <taxon>Hexamitinae</taxon>
        <taxon>Hexamita</taxon>
    </lineage>
</organism>
<dbReference type="AlphaFoldDB" id="A0AA86UJ37"/>
<dbReference type="EMBL" id="CATOUU010000840">
    <property type="protein sequence ID" value="CAI9953516.1"/>
    <property type="molecule type" value="Genomic_DNA"/>
</dbReference>
<accession>A0AA86UJ37</accession>
<evidence type="ECO:0000256" key="2">
    <source>
        <dbReference type="ARBA" id="ARBA00022737"/>
    </source>
</evidence>
<sequence length="293" mass="33543">MQQLASKFAENVENKKLRISRSNISDLKFVELLEVEELVLYGCPNVTFETTPNNIVNLDIMDSGLSNISGIKQMKQLKVLSLCANNIQDAHELQYLNNLQKLSLMQNYVNNVHPLRKLVQLTALYIGGCLLTDISPLRYLTNIQKMSLAENAIIDISALKHLKKLQVLHIQGNKIISIRALEHITCLEYVNIIANKIADVSPLAQHTNKKDFSIEGYQETPTKEEIIFSQKLQIIYENNEKRQLLIKMYGQQKQTQNKFIQTSNQQINEQHYKLVSFSSKISDLFQQLGGQQQ</sequence>
<dbReference type="InterPro" id="IPR025875">
    <property type="entry name" value="Leu-rich_rpt_4"/>
</dbReference>
<dbReference type="InterPro" id="IPR050836">
    <property type="entry name" value="SDS22/Internalin_LRR"/>
</dbReference>
<dbReference type="PANTHER" id="PTHR46652">
    <property type="entry name" value="LEUCINE-RICH REPEAT AND IQ DOMAIN-CONTAINING PROTEIN 1-RELATED"/>
    <property type="match status" value="1"/>
</dbReference>
<dbReference type="PROSITE" id="PS51450">
    <property type="entry name" value="LRR"/>
    <property type="match status" value="1"/>
</dbReference>
<evidence type="ECO:0000256" key="1">
    <source>
        <dbReference type="ARBA" id="ARBA00022614"/>
    </source>
</evidence>
<dbReference type="InterPro" id="IPR032675">
    <property type="entry name" value="LRR_dom_sf"/>
</dbReference>
<evidence type="ECO:0000313" key="4">
    <source>
        <dbReference type="EMBL" id="CAL6028253.1"/>
    </source>
</evidence>
<dbReference type="InterPro" id="IPR001611">
    <property type="entry name" value="Leu-rich_rpt"/>
</dbReference>
<dbReference type="Proteomes" id="UP001642409">
    <property type="component" value="Unassembled WGS sequence"/>
</dbReference>
<gene>
    <name evidence="4" type="ORF">HINF_LOCUS31714</name>
    <name evidence="3" type="ORF">HINF_LOCUS41161</name>
</gene>
<dbReference type="PANTHER" id="PTHR46652:SF3">
    <property type="entry name" value="LEUCINE-RICH REPEAT-CONTAINING PROTEIN 9"/>
    <property type="match status" value="1"/>
</dbReference>
<name>A0AA86UJ37_9EUKA</name>
<keyword evidence="1" id="KW-0433">Leucine-rich repeat</keyword>
<protein>
    <submittedName>
        <fullName evidence="3">Leucine-rich repeat domain-containing protein</fullName>
    </submittedName>
    <submittedName>
        <fullName evidence="4">Leucine-rich_repeat domain-containing protein</fullName>
    </submittedName>
</protein>
<evidence type="ECO:0000313" key="3">
    <source>
        <dbReference type="EMBL" id="CAI9953516.1"/>
    </source>
</evidence>
<dbReference type="Pfam" id="PF12799">
    <property type="entry name" value="LRR_4"/>
    <property type="match status" value="1"/>
</dbReference>
<keyword evidence="2" id="KW-0677">Repeat</keyword>
<evidence type="ECO:0000313" key="5">
    <source>
        <dbReference type="Proteomes" id="UP001642409"/>
    </source>
</evidence>
<comment type="caution">
    <text evidence="3">The sequence shown here is derived from an EMBL/GenBank/DDBJ whole genome shotgun (WGS) entry which is preliminary data.</text>
</comment>
<reference evidence="4 5" key="2">
    <citation type="submission" date="2024-07" db="EMBL/GenBank/DDBJ databases">
        <authorList>
            <person name="Akdeniz Z."/>
        </authorList>
    </citation>
    <scope>NUCLEOTIDE SEQUENCE [LARGE SCALE GENOMIC DNA]</scope>
</reference>
<dbReference type="SUPFAM" id="SSF52058">
    <property type="entry name" value="L domain-like"/>
    <property type="match status" value="1"/>
</dbReference>
<dbReference type="EMBL" id="CAXDID020000107">
    <property type="protein sequence ID" value="CAL6028253.1"/>
    <property type="molecule type" value="Genomic_DNA"/>
</dbReference>
<dbReference type="Gene3D" id="3.80.10.10">
    <property type="entry name" value="Ribonuclease Inhibitor"/>
    <property type="match status" value="1"/>
</dbReference>